<keyword evidence="3" id="KW-0325">Glycoprotein</keyword>
<evidence type="ECO:0008006" key="10">
    <source>
        <dbReference type="Google" id="ProtNLM"/>
    </source>
</evidence>
<feature type="non-terminal residue" evidence="5">
    <location>
        <position position="1"/>
    </location>
</feature>
<evidence type="ECO:0000256" key="3">
    <source>
        <dbReference type="ARBA" id="ARBA00023180"/>
    </source>
</evidence>
<dbReference type="Proteomes" id="UP000499080">
    <property type="component" value="Unassembled WGS sequence"/>
</dbReference>
<dbReference type="PANTHER" id="PTHR45739">
    <property type="entry name" value="MATRIX PROTEIN, PUTATIVE-RELATED"/>
    <property type="match status" value="1"/>
</dbReference>
<sequence>KSLSLQRYHLAFTDLVSGDKDIVFTLLSMPKYGILEKEENGEYYLLKPNDRFTQFDINEKLIRYTANTGIGDDTVRDFLYFDVSDASGNVQSNQVLTMKVKPRVKNPPVLKVLSDVQVSKE</sequence>
<organism evidence="5 9">
    <name type="scientific">Araneus ventricosus</name>
    <name type="common">Orbweaver spider</name>
    <name type="synonym">Epeira ventricosa</name>
    <dbReference type="NCBI Taxonomy" id="182803"/>
    <lineage>
        <taxon>Eukaryota</taxon>
        <taxon>Metazoa</taxon>
        <taxon>Ecdysozoa</taxon>
        <taxon>Arthropoda</taxon>
        <taxon>Chelicerata</taxon>
        <taxon>Arachnida</taxon>
        <taxon>Araneae</taxon>
        <taxon>Araneomorphae</taxon>
        <taxon>Entelegynae</taxon>
        <taxon>Araneoidea</taxon>
        <taxon>Araneidae</taxon>
        <taxon>Araneus</taxon>
    </lineage>
</organism>
<dbReference type="EMBL" id="BGPR01129691">
    <property type="protein sequence ID" value="GBN42748.1"/>
    <property type="molecule type" value="Genomic_DNA"/>
</dbReference>
<protein>
    <recommendedName>
        <fullName evidence="10">Cadherin domain-containing protein</fullName>
    </recommendedName>
</protein>
<keyword evidence="9" id="KW-1185">Reference proteome</keyword>
<proteinExistence type="predicted"/>
<dbReference type="GO" id="GO:0009653">
    <property type="term" value="P:anatomical structure morphogenesis"/>
    <property type="evidence" value="ECO:0007669"/>
    <property type="project" value="TreeGrafter"/>
</dbReference>
<dbReference type="PROSITE" id="PS51854">
    <property type="entry name" value="CSPG"/>
    <property type="match status" value="1"/>
</dbReference>
<evidence type="ECO:0000313" key="6">
    <source>
        <dbReference type="EMBL" id="GBN42726.1"/>
    </source>
</evidence>
<dbReference type="PANTHER" id="PTHR45739:SF1">
    <property type="entry name" value="EXTRACELLULAR MATRIX ORGANIZING PROTEIN FRAS1"/>
    <property type="match status" value="1"/>
</dbReference>
<dbReference type="InterPro" id="IPR051561">
    <property type="entry name" value="FRAS1_ECM"/>
</dbReference>
<gene>
    <name evidence="8" type="ORF">AVEN_182914_1</name>
    <name evidence="5" type="ORF">AVEN_237308_1</name>
    <name evidence="6" type="ORF">AVEN_42584_1</name>
    <name evidence="7" type="ORF">AVEN_87538_1</name>
</gene>
<keyword evidence="1" id="KW-0732">Signal</keyword>
<dbReference type="OrthoDB" id="430044at2759"/>
<evidence type="ECO:0000256" key="2">
    <source>
        <dbReference type="ARBA" id="ARBA00022737"/>
    </source>
</evidence>
<evidence type="ECO:0000313" key="9">
    <source>
        <dbReference type="Proteomes" id="UP000499080"/>
    </source>
</evidence>
<dbReference type="EMBL" id="BGPR01129671">
    <property type="protein sequence ID" value="GBN42698.1"/>
    <property type="molecule type" value="Genomic_DNA"/>
</dbReference>
<evidence type="ECO:0000256" key="1">
    <source>
        <dbReference type="ARBA" id="ARBA00022729"/>
    </source>
</evidence>
<comment type="caution">
    <text evidence="5">The sequence shown here is derived from an EMBL/GenBank/DDBJ whole genome shotgun (WGS) entry which is preliminary data.</text>
</comment>
<dbReference type="EMBL" id="BGPR01129681">
    <property type="protein sequence ID" value="GBN42726.1"/>
    <property type="molecule type" value="Genomic_DNA"/>
</dbReference>
<accession>A0A4Y2NT14</accession>
<feature type="repeat" description="CSPG" evidence="4">
    <location>
        <begin position="1"/>
        <end position="84"/>
    </location>
</feature>
<evidence type="ECO:0000313" key="5">
    <source>
        <dbReference type="EMBL" id="GBN42698.1"/>
    </source>
</evidence>
<evidence type="ECO:0000313" key="8">
    <source>
        <dbReference type="EMBL" id="GBN42748.1"/>
    </source>
</evidence>
<dbReference type="AlphaFoldDB" id="A0A4Y2NT14"/>
<dbReference type="InterPro" id="IPR039005">
    <property type="entry name" value="CSPG_rpt"/>
</dbReference>
<evidence type="ECO:0000256" key="4">
    <source>
        <dbReference type="PROSITE-ProRule" id="PRU01201"/>
    </source>
</evidence>
<keyword evidence="2" id="KW-0677">Repeat</keyword>
<evidence type="ECO:0000313" key="7">
    <source>
        <dbReference type="EMBL" id="GBN42733.1"/>
    </source>
</evidence>
<reference evidence="5 9" key="1">
    <citation type="journal article" date="2019" name="Sci. Rep.">
        <title>Orb-weaving spider Araneus ventricosus genome elucidates the spidroin gene catalogue.</title>
        <authorList>
            <person name="Kono N."/>
            <person name="Nakamura H."/>
            <person name="Ohtoshi R."/>
            <person name="Moran D.A.P."/>
            <person name="Shinohara A."/>
            <person name="Yoshida Y."/>
            <person name="Fujiwara M."/>
            <person name="Mori M."/>
            <person name="Tomita M."/>
            <person name="Arakawa K."/>
        </authorList>
    </citation>
    <scope>NUCLEOTIDE SEQUENCE [LARGE SCALE GENOMIC DNA]</scope>
</reference>
<dbReference type="Pfam" id="PF16184">
    <property type="entry name" value="Cadherin_3"/>
    <property type="match status" value="1"/>
</dbReference>
<name>A0A4Y2NT14_ARAVE</name>
<dbReference type="EMBL" id="BGPR01129684">
    <property type="protein sequence ID" value="GBN42733.1"/>
    <property type="molecule type" value="Genomic_DNA"/>
</dbReference>